<dbReference type="PANTHER" id="PTHR22803">
    <property type="entry name" value="MANNOSE, PHOSPHOLIPASE, LECTIN RECEPTOR RELATED"/>
    <property type="match status" value="1"/>
</dbReference>
<sequence length="326" mass="36525">MLSFFIFLSFFHFSLAACPKNSKPWQSKCYFFENTKAQFVTAEIFCNSLGGNLVSVHDGFTNTFLAEESNFTKTVDFWIGITNLINPGNWSWTDGSPYDFSNWRDTTNIYNPKAREGHSCGAIASSTGLWNADDCFLLKPCVCEVNESSCCLQHSTTSIPTAASTSPHVPCASDWVFYASSASCYRRTEGNYNFTDGEKYCVKQGGHLASIHNKDEFDFTQGIMGQTYFRIGLHSVDNKKTWEWTDGSPLDYTPWDYDYGNPDNGSFCAMAGFGIFENNNNCEGVWSVEDFDIVAVDVKVEATLDVAYVVAVFSFFANDVECLFEN</sequence>
<dbReference type="InterPro" id="IPR016187">
    <property type="entry name" value="CTDL_fold"/>
</dbReference>
<feature type="chain" id="PRO_5036880579" evidence="1">
    <location>
        <begin position="17"/>
        <end position="326"/>
    </location>
</feature>
<feature type="signal peptide" evidence="1">
    <location>
        <begin position="1"/>
        <end position="16"/>
    </location>
</feature>
<dbReference type="CDD" id="cd00037">
    <property type="entry name" value="CLECT"/>
    <property type="match status" value="2"/>
</dbReference>
<dbReference type="PROSITE" id="PS50041">
    <property type="entry name" value="C_TYPE_LECTIN_2"/>
    <property type="match status" value="2"/>
</dbReference>
<dbReference type="WBParaSite" id="PDA_v2.g10635.t1">
    <property type="protein sequence ID" value="PDA_v2.g10635.t1"/>
    <property type="gene ID" value="PDA_v2.g10635"/>
</dbReference>
<evidence type="ECO:0000313" key="4">
    <source>
        <dbReference type="WBParaSite" id="PDA_v2.g10635.t1"/>
    </source>
</evidence>
<organism evidence="3 4">
    <name type="scientific">Panagrolaimus davidi</name>
    <dbReference type="NCBI Taxonomy" id="227884"/>
    <lineage>
        <taxon>Eukaryota</taxon>
        <taxon>Metazoa</taxon>
        <taxon>Ecdysozoa</taxon>
        <taxon>Nematoda</taxon>
        <taxon>Chromadorea</taxon>
        <taxon>Rhabditida</taxon>
        <taxon>Tylenchina</taxon>
        <taxon>Panagrolaimomorpha</taxon>
        <taxon>Panagrolaimoidea</taxon>
        <taxon>Panagrolaimidae</taxon>
        <taxon>Panagrolaimus</taxon>
    </lineage>
</organism>
<dbReference type="Pfam" id="PF00059">
    <property type="entry name" value="Lectin_C"/>
    <property type="match status" value="2"/>
</dbReference>
<keyword evidence="1" id="KW-0732">Signal</keyword>
<dbReference type="AlphaFoldDB" id="A0A914P7F8"/>
<name>A0A914P7F8_9BILA</name>
<dbReference type="Gene3D" id="3.10.100.10">
    <property type="entry name" value="Mannose-Binding Protein A, subunit A"/>
    <property type="match status" value="2"/>
</dbReference>
<dbReference type="SMART" id="SM00034">
    <property type="entry name" value="CLECT"/>
    <property type="match status" value="2"/>
</dbReference>
<feature type="domain" description="C-type lectin" evidence="2">
    <location>
        <begin position="180"/>
        <end position="283"/>
    </location>
</feature>
<evidence type="ECO:0000259" key="2">
    <source>
        <dbReference type="PROSITE" id="PS50041"/>
    </source>
</evidence>
<proteinExistence type="predicted"/>
<dbReference type="InterPro" id="IPR001304">
    <property type="entry name" value="C-type_lectin-like"/>
</dbReference>
<dbReference type="Proteomes" id="UP000887578">
    <property type="component" value="Unplaced"/>
</dbReference>
<evidence type="ECO:0000313" key="3">
    <source>
        <dbReference type="Proteomes" id="UP000887578"/>
    </source>
</evidence>
<evidence type="ECO:0000256" key="1">
    <source>
        <dbReference type="SAM" id="SignalP"/>
    </source>
</evidence>
<dbReference type="SUPFAM" id="SSF56436">
    <property type="entry name" value="C-type lectin-like"/>
    <property type="match status" value="2"/>
</dbReference>
<protein>
    <submittedName>
        <fullName evidence="4">C-type lectin domain-containing protein</fullName>
    </submittedName>
</protein>
<feature type="domain" description="C-type lectin" evidence="2">
    <location>
        <begin position="25"/>
        <end position="144"/>
    </location>
</feature>
<reference evidence="4" key="1">
    <citation type="submission" date="2022-11" db="UniProtKB">
        <authorList>
            <consortium name="WormBaseParasite"/>
        </authorList>
    </citation>
    <scope>IDENTIFICATION</scope>
</reference>
<dbReference type="InterPro" id="IPR050111">
    <property type="entry name" value="C-type_lectin/snaclec_domain"/>
</dbReference>
<keyword evidence="3" id="KW-1185">Reference proteome</keyword>
<accession>A0A914P7F8</accession>
<dbReference type="InterPro" id="IPR016186">
    <property type="entry name" value="C-type_lectin-like/link_sf"/>
</dbReference>